<comment type="similarity">
    <text evidence="6">Belongs to the L2HGDH family.</text>
</comment>
<evidence type="ECO:0000256" key="7">
    <source>
        <dbReference type="ARBA" id="ARBA00038878"/>
    </source>
</evidence>
<gene>
    <name evidence="10" type="ORF">C8F04DRAFT_1247325</name>
</gene>
<keyword evidence="3" id="KW-0274">FAD</keyword>
<feature type="domain" description="FAD dependent oxidoreductase" evidence="9">
    <location>
        <begin position="15"/>
        <end position="438"/>
    </location>
</feature>
<name>A0AAD6TLC4_9AGAR</name>
<dbReference type="EC" id="1.1.99.2" evidence="7"/>
<dbReference type="Gene3D" id="3.30.9.10">
    <property type="entry name" value="D-Amino Acid Oxidase, subunit A, domain 2"/>
    <property type="match status" value="1"/>
</dbReference>
<evidence type="ECO:0000256" key="2">
    <source>
        <dbReference type="ARBA" id="ARBA00022630"/>
    </source>
</evidence>
<evidence type="ECO:0000256" key="3">
    <source>
        <dbReference type="ARBA" id="ARBA00022827"/>
    </source>
</evidence>
<dbReference type="Gene3D" id="3.50.50.60">
    <property type="entry name" value="FAD/NAD(P)-binding domain"/>
    <property type="match status" value="1"/>
</dbReference>
<dbReference type="GO" id="GO:0047545">
    <property type="term" value="F:(S)-2-hydroxyglutarate dehydrogenase activity"/>
    <property type="evidence" value="ECO:0007669"/>
    <property type="project" value="UniProtKB-EC"/>
</dbReference>
<dbReference type="EMBL" id="JARJCM010000001">
    <property type="protein sequence ID" value="KAJ7047702.1"/>
    <property type="molecule type" value="Genomic_DNA"/>
</dbReference>
<keyword evidence="2" id="KW-0285">Flavoprotein</keyword>
<evidence type="ECO:0000256" key="5">
    <source>
        <dbReference type="ARBA" id="ARBA00036066"/>
    </source>
</evidence>
<evidence type="ECO:0000259" key="9">
    <source>
        <dbReference type="Pfam" id="PF01266"/>
    </source>
</evidence>
<dbReference type="PANTHER" id="PTHR43104">
    <property type="entry name" value="L-2-HYDROXYGLUTARATE DEHYDROGENASE, MITOCHONDRIAL"/>
    <property type="match status" value="1"/>
</dbReference>
<dbReference type="InterPro" id="IPR036188">
    <property type="entry name" value="FAD/NAD-bd_sf"/>
</dbReference>
<dbReference type="PANTHER" id="PTHR43104:SF4">
    <property type="entry name" value="L-2-HYDROXYGLUTARATE DEHYDROGENASE, MITOCHONDRIAL"/>
    <property type="match status" value="1"/>
</dbReference>
<organism evidence="10 11">
    <name type="scientific">Mycena alexandri</name>
    <dbReference type="NCBI Taxonomy" id="1745969"/>
    <lineage>
        <taxon>Eukaryota</taxon>
        <taxon>Fungi</taxon>
        <taxon>Dikarya</taxon>
        <taxon>Basidiomycota</taxon>
        <taxon>Agaricomycotina</taxon>
        <taxon>Agaricomycetes</taxon>
        <taxon>Agaricomycetidae</taxon>
        <taxon>Agaricales</taxon>
        <taxon>Marasmiineae</taxon>
        <taxon>Mycenaceae</taxon>
        <taxon>Mycena</taxon>
    </lineage>
</organism>
<dbReference type="Pfam" id="PF01266">
    <property type="entry name" value="DAO"/>
    <property type="match status" value="1"/>
</dbReference>
<evidence type="ECO:0000256" key="1">
    <source>
        <dbReference type="ARBA" id="ARBA00001974"/>
    </source>
</evidence>
<evidence type="ECO:0000313" key="10">
    <source>
        <dbReference type="EMBL" id="KAJ7047702.1"/>
    </source>
</evidence>
<dbReference type="InterPro" id="IPR006076">
    <property type="entry name" value="FAD-dep_OxRdtase"/>
</dbReference>
<comment type="cofactor">
    <cofactor evidence="1">
        <name>FAD</name>
        <dbReference type="ChEBI" id="CHEBI:57692"/>
    </cofactor>
</comment>
<keyword evidence="11" id="KW-1185">Reference proteome</keyword>
<protein>
    <recommendedName>
        <fullName evidence="8">L-2-hydroxyglutarate dehydrogenase, mitochondrial</fullName>
        <ecNumber evidence="7">1.1.99.2</ecNumber>
    </recommendedName>
</protein>
<sequence length="445" mass="49035">MCNLIRLKAPESAVDYLVVGGGVVGLAIARSISEKFPKKSTILVERHTRAGEEISSRNSEVIHSVFTSNVYVRHLHSQGLYYPPDSFKTRLCIRGRELLYDRYEIHTRRVGKLVVATEKQRPYIESLHNKAQKLGWPPSFATTPDRPALRTQLLSGAEARQMEPNLSSEITGALWCPETGIVDSHALMESLEKDIIDSEGGDLVYSTRAVRVDPYTQTSPALPDIDAARRGWVVQVVTGNAGEGDAIFTKTLINATGLSAPLIANSLLPEAKRLPLFYARGSYAKYSGPGVSGVSHLIYPCPETEGKAHGFQSLGTHLTLDFRGNVRFGPDIQWISPGHGEDPDFWTKHLVPDDSRLEEMHRAVTRYLPGVTFAGLQPDYVGIRPKLVGPQGGFQDFVFRTDYPDTDKESQSRPLISLLGIESPGLTSSLAIAEHVVENMLGHVR</sequence>
<evidence type="ECO:0000313" key="11">
    <source>
        <dbReference type="Proteomes" id="UP001218188"/>
    </source>
</evidence>
<proteinExistence type="inferred from homology"/>
<dbReference type="Proteomes" id="UP001218188">
    <property type="component" value="Unassembled WGS sequence"/>
</dbReference>
<evidence type="ECO:0000256" key="6">
    <source>
        <dbReference type="ARBA" id="ARBA00037941"/>
    </source>
</evidence>
<evidence type="ECO:0000256" key="4">
    <source>
        <dbReference type="ARBA" id="ARBA00023002"/>
    </source>
</evidence>
<accession>A0AAD6TLC4</accession>
<dbReference type="SUPFAM" id="SSF51905">
    <property type="entry name" value="FAD/NAD(P)-binding domain"/>
    <property type="match status" value="1"/>
</dbReference>
<keyword evidence="4" id="KW-0560">Oxidoreductase</keyword>
<dbReference type="AlphaFoldDB" id="A0AAD6TLC4"/>
<evidence type="ECO:0000256" key="8">
    <source>
        <dbReference type="ARBA" id="ARBA00041137"/>
    </source>
</evidence>
<reference evidence="10" key="1">
    <citation type="submission" date="2023-03" db="EMBL/GenBank/DDBJ databases">
        <title>Massive genome expansion in bonnet fungi (Mycena s.s.) driven by repeated elements and novel gene families across ecological guilds.</title>
        <authorList>
            <consortium name="Lawrence Berkeley National Laboratory"/>
            <person name="Harder C.B."/>
            <person name="Miyauchi S."/>
            <person name="Viragh M."/>
            <person name="Kuo A."/>
            <person name="Thoen E."/>
            <person name="Andreopoulos B."/>
            <person name="Lu D."/>
            <person name="Skrede I."/>
            <person name="Drula E."/>
            <person name="Henrissat B."/>
            <person name="Morin E."/>
            <person name="Kohler A."/>
            <person name="Barry K."/>
            <person name="LaButti K."/>
            <person name="Morin E."/>
            <person name="Salamov A."/>
            <person name="Lipzen A."/>
            <person name="Mereny Z."/>
            <person name="Hegedus B."/>
            <person name="Baldrian P."/>
            <person name="Stursova M."/>
            <person name="Weitz H."/>
            <person name="Taylor A."/>
            <person name="Grigoriev I.V."/>
            <person name="Nagy L.G."/>
            <person name="Martin F."/>
            <person name="Kauserud H."/>
        </authorList>
    </citation>
    <scope>NUCLEOTIDE SEQUENCE</scope>
    <source>
        <strain evidence="10">CBHHK200</strain>
    </source>
</reference>
<comment type="caution">
    <text evidence="10">The sequence shown here is derived from an EMBL/GenBank/DDBJ whole genome shotgun (WGS) entry which is preliminary data.</text>
</comment>
<comment type="catalytic activity">
    <reaction evidence="5">
        <text>(S)-2-hydroxyglutarate + A = 2-oxoglutarate + AH2</text>
        <dbReference type="Rhea" id="RHEA:21252"/>
        <dbReference type="ChEBI" id="CHEBI:13193"/>
        <dbReference type="ChEBI" id="CHEBI:16782"/>
        <dbReference type="ChEBI" id="CHEBI:16810"/>
        <dbReference type="ChEBI" id="CHEBI:17499"/>
        <dbReference type="EC" id="1.1.99.2"/>
    </reaction>
</comment>